<dbReference type="OrthoDB" id="9990982at2759"/>
<feature type="compositionally biased region" description="Basic and acidic residues" evidence="1">
    <location>
        <begin position="57"/>
        <end position="70"/>
    </location>
</feature>
<gene>
    <name evidence="3" type="ORF">GE061_011761</name>
</gene>
<dbReference type="InterPro" id="IPR036055">
    <property type="entry name" value="LDL_receptor-like_sf"/>
</dbReference>
<reference evidence="3" key="1">
    <citation type="journal article" date="2021" name="Mol. Ecol. Resour.">
        <title>Apolygus lucorum genome provides insights into omnivorousness and mesophyll feeding.</title>
        <authorList>
            <person name="Liu Y."/>
            <person name="Liu H."/>
            <person name="Wang H."/>
            <person name="Huang T."/>
            <person name="Liu B."/>
            <person name="Yang B."/>
            <person name="Yin L."/>
            <person name="Li B."/>
            <person name="Zhang Y."/>
            <person name="Zhang S."/>
            <person name="Jiang F."/>
            <person name="Zhang X."/>
            <person name="Ren Y."/>
            <person name="Wang B."/>
            <person name="Wang S."/>
            <person name="Lu Y."/>
            <person name="Wu K."/>
            <person name="Fan W."/>
            <person name="Wang G."/>
        </authorList>
    </citation>
    <scope>NUCLEOTIDE SEQUENCE</scope>
    <source>
        <strain evidence="3">12Hb</strain>
    </source>
</reference>
<comment type="caution">
    <text evidence="3">The sequence shown here is derived from an EMBL/GenBank/DDBJ whole genome shotgun (WGS) entry which is preliminary data.</text>
</comment>
<dbReference type="EMBL" id="WIXP02000003">
    <property type="protein sequence ID" value="KAF6214031.1"/>
    <property type="molecule type" value="Genomic_DNA"/>
</dbReference>
<proteinExistence type="predicted"/>
<dbReference type="CDD" id="cd00112">
    <property type="entry name" value="LDLa"/>
    <property type="match status" value="1"/>
</dbReference>
<dbReference type="SUPFAM" id="SSF57424">
    <property type="entry name" value="LDL receptor-like module"/>
    <property type="match status" value="1"/>
</dbReference>
<keyword evidence="4" id="KW-1185">Reference proteome</keyword>
<evidence type="ECO:0000313" key="3">
    <source>
        <dbReference type="EMBL" id="KAF6214031.1"/>
    </source>
</evidence>
<protein>
    <submittedName>
        <fullName evidence="3">Uncharacterized protein</fullName>
    </submittedName>
</protein>
<evidence type="ECO:0000313" key="4">
    <source>
        <dbReference type="Proteomes" id="UP000466442"/>
    </source>
</evidence>
<organism evidence="3 4">
    <name type="scientific">Apolygus lucorum</name>
    <name type="common">Small green plant bug</name>
    <name type="synonym">Lygocoris lucorum</name>
    <dbReference type="NCBI Taxonomy" id="248454"/>
    <lineage>
        <taxon>Eukaryota</taxon>
        <taxon>Metazoa</taxon>
        <taxon>Ecdysozoa</taxon>
        <taxon>Arthropoda</taxon>
        <taxon>Hexapoda</taxon>
        <taxon>Insecta</taxon>
        <taxon>Pterygota</taxon>
        <taxon>Neoptera</taxon>
        <taxon>Paraneoptera</taxon>
        <taxon>Hemiptera</taxon>
        <taxon>Heteroptera</taxon>
        <taxon>Panheteroptera</taxon>
        <taxon>Cimicomorpha</taxon>
        <taxon>Miridae</taxon>
        <taxon>Mirini</taxon>
        <taxon>Apolygus</taxon>
    </lineage>
</organism>
<feature type="region of interest" description="Disordered" evidence="1">
    <location>
        <begin position="57"/>
        <end position="79"/>
    </location>
</feature>
<sequence>MQRIRLIPTVLTVISPLVVAIVTDSIAVLEPDFECRSGRLIPRRFVCDGEVDCGVRDESDERNCSKHESSEDNPSSEELLEIEYVSPKEYLKPTEEGTTVDDHLHDDVSAIGQSWNKMLSRNKRPVLNSILK</sequence>
<dbReference type="Gene3D" id="4.10.400.10">
    <property type="entry name" value="Low-density Lipoprotein Receptor"/>
    <property type="match status" value="1"/>
</dbReference>
<evidence type="ECO:0000256" key="1">
    <source>
        <dbReference type="SAM" id="MobiDB-lite"/>
    </source>
</evidence>
<keyword evidence="2" id="KW-0732">Signal</keyword>
<dbReference type="SMART" id="SM00192">
    <property type="entry name" value="LDLa"/>
    <property type="match status" value="1"/>
</dbReference>
<dbReference type="Proteomes" id="UP000466442">
    <property type="component" value="Unassembled WGS sequence"/>
</dbReference>
<accession>A0A6A4JZC3</accession>
<dbReference type="AlphaFoldDB" id="A0A6A4JZC3"/>
<evidence type="ECO:0000256" key="2">
    <source>
        <dbReference type="SAM" id="SignalP"/>
    </source>
</evidence>
<feature type="chain" id="PRO_5043635668" evidence="2">
    <location>
        <begin position="21"/>
        <end position="132"/>
    </location>
</feature>
<dbReference type="InterPro" id="IPR002172">
    <property type="entry name" value="LDrepeatLR_classA_rpt"/>
</dbReference>
<name>A0A6A4JZC3_APOLU</name>
<dbReference type="Pfam" id="PF00057">
    <property type="entry name" value="Ldl_recept_a"/>
    <property type="match status" value="1"/>
</dbReference>
<feature type="signal peptide" evidence="2">
    <location>
        <begin position="1"/>
        <end position="20"/>
    </location>
</feature>